<sequence>MPSRVIKKKAPAKKSKRDVERLLTSPKSPLATADLRRILSNPLAWSVLERQEKDEILALFPDKQHIIDADTAEARPDFARLMSDDSFRNDCAAYTENLEAGRHDEEWLAEAWTAHDRRKAGDFDGHLDAKFEDEWEVELPEELKARRR</sequence>
<dbReference type="Pfam" id="PF13919">
    <property type="entry name" value="ASXH"/>
    <property type="match status" value="1"/>
</dbReference>
<protein>
    <recommendedName>
        <fullName evidence="2">ASX DEUBAD domain-containing protein</fullName>
    </recommendedName>
</protein>
<feature type="compositionally biased region" description="Basic residues" evidence="1">
    <location>
        <begin position="1"/>
        <end position="16"/>
    </location>
</feature>
<gene>
    <name evidence="3" type="ORF">TOPH_01470</name>
</gene>
<name>A0A0L0NIY9_TOLOC</name>
<dbReference type="InterPro" id="IPR028020">
    <property type="entry name" value="ASX_DEUBAD_dom"/>
</dbReference>
<evidence type="ECO:0000313" key="3">
    <source>
        <dbReference type="EMBL" id="KND93715.1"/>
    </source>
</evidence>
<evidence type="ECO:0000313" key="4">
    <source>
        <dbReference type="Proteomes" id="UP000036947"/>
    </source>
</evidence>
<comment type="caution">
    <text evidence="3">The sequence shown here is derived from an EMBL/GenBank/DDBJ whole genome shotgun (WGS) entry which is preliminary data.</text>
</comment>
<feature type="region of interest" description="Disordered" evidence="1">
    <location>
        <begin position="1"/>
        <end position="23"/>
    </location>
</feature>
<dbReference type="Proteomes" id="UP000036947">
    <property type="component" value="Unassembled WGS sequence"/>
</dbReference>
<keyword evidence="4" id="KW-1185">Reference proteome</keyword>
<dbReference type="AlphaFoldDB" id="A0A0L0NIY9"/>
<feature type="domain" description="ASX DEUBAD" evidence="2">
    <location>
        <begin position="7"/>
        <end position="136"/>
    </location>
</feature>
<reference evidence="3 4" key="1">
    <citation type="journal article" date="2015" name="BMC Genomics">
        <title>The genome of the truffle-parasite Tolypocladium ophioglossoides and the evolution of antifungal peptaibiotics.</title>
        <authorList>
            <person name="Quandt C.A."/>
            <person name="Bushley K.E."/>
            <person name="Spatafora J.W."/>
        </authorList>
    </citation>
    <scope>NUCLEOTIDE SEQUENCE [LARGE SCALE GENOMIC DNA]</scope>
    <source>
        <strain evidence="3 4">CBS 100239</strain>
    </source>
</reference>
<evidence type="ECO:0000256" key="1">
    <source>
        <dbReference type="SAM" id="MobiDB-lite"/>
    </source>
</evidence>
<dbReference type="STRING" id="1163406.A0A0L0NIY9"/>
<accession>A0A0L0NIY9</accession>
<evidence type="ECO:0000259" key="2">
    <source>
        <dbReference type="Pfam" id="PF13919"/>
    </source>
</evidence>
<dbReference type="EMBL" id="LFRF01000003">
    <property type="protein sequence ID" value="KND93715.1"/>
    <property type="molecule type" value="Genomic_DNA"/>
</dbReference>
<organism evidence="3 4">
    <name type="scientific">Tolypocladium ophioglossoides (strain CBS 100239)</name>
    <name type="common">Snaketongue truffleclub</name>
    <name type="synonym">Elaphocordyceps ophioglossoides</name>
    <dbReference type="NCBI Taxonomy" id="1163406"/>
    <lineage>
        <taxon>Eukaryota</taxon>
        <taxon>Fungi</taxon>
        <taxon>Dikarya</taxon>
        <taxon>Ascomycota</taxon>
        <taxon>Pezizomycotina</taxon>
        <taxon>Sordariomycetes</taxon>
        <taxon>Hypocreomycetidae</taxon>
        <taxon>Hypocreales</taxon>
        <taxon>Ophiocordycipitaceae</taxon>
        <taxon>Tolypocladium</taxon>
    </lineage>
</organism>
<dbReference type="OrthoDB" id="2289918at2759"/>
<proteinExistence type="predicted"/>